<dbReference type="EMBL" id="QXGA01000607">
    <property type="protein sequence ID" value="KAE9143594.1"/>
    <property type="molecule type" value="Genomic_DNA"/>
</dbReference>
<dbReference type="Proteomes" id="UP000486351">
    <property type="component" value="Unassembled WGS sequence"/>
</dbReference>
<protein>
    <submittedName>
        <fullName evidence="4">Uncharacterized protein</fullName>
    </submittedName>
</protein>
<dbReference type="EMBL" id="QXFY01002207">
    <property type="protein sequence ID" value="KAE9301203.1"/>
    <property type="molecule type" value="Genomic_DNA"/>
</dbReference>
<feature type="region of interest" description="Disordered" evidence="1">
    <location>
        <begin position="1"/>
        <end position="71"/>
    </location>
</feature>
<reference evidence="9 10" key="1">
    <citation type="submission" date="2018-08" db="EMBL/GenBank/DDBJ databases">
        <title>Genomic investigation of the strawberry pathogen Phytophthora fragariae indicates pathogenicity is determined by transcriptional variation in three key races.</title>
        <authorList>
            <person name="Adams T.M."/>
            <person name="Armitage A.D."/>
            <person name="Sobczyk M.K."/>
            <person name="Bates H.J."/>
            <person name="Dunwell J.M."/>
            <person name="Nellist C.F."/>
            <person name="Harrison R.J."/>
        </authorList>
    </citation>
    <scope>NUCLEOTIDE SEQUENCE [LARGE SCALE GENOMIC DNA]</scope>
    <source>
        <strain evidence="7 10">BC-1</strain>
        <strain evidence="5 13">BC-23</strain>
        <strain evidence="6 9">NOV-27</strain>
        <strain evidence="4 11">NOV-5</strain>
        <strain evidence="8 14">NOV-77</strain>
        <strain evidence="3 15">ONT-3</strain>
        <strain evidence="2 12">SCRP245</strain>
    </source>
</reference>
<keyword evidence="9" id="KW-1185">Reference proteome</keyword>
<evidence type="ECO:0000256" key="1">
    <source>
        <dbReference type="SAM" id="MobiDB-lite"/>
    </source>
</evidence>
<dbReference type="Proteomes" id="UP000433483">
    <property type="component" value="Unassembled WGS sequence"/>
</dbReference>
<accession>A0A6A3U1A3</accession>
<sequence>MQQQQLNGPGPGPPDPEIDLGDAMGEKSSLQNHPQGNGDTRSDNTLHQQEQAAISKGREAGTDDRWEGARM</sequence>
<evidence type="ECO:0000313" key="9">
    <source>
        <dbReference type="Proteomes" id="UP000433483"/>
    </source>
</evidence>
<evidence type="ECO:0000313" key="8">
    <source>
        <dbReference type="EMBL" id="KAE9301203.1"/>
    </source>
</evidence>
<evidence type="ECO:0000313" key="15">
    <source>
        <dbReference type="Proteomes" id="UP000488956"/>
    </source>
</evidence>
<dbReference type="OrthoDB" id="10508354at2759"/>
<dbReference type="AlphaFoldDB" id="A0A6A3U1A3"/>
<dbReference type="EMBL" id="QXFW01000612">
    <property type="protein sequence ID" value="KAE9007331.1"/>
    <property type="molecule type" value="Genomic_DNA"/>
</dbReference>
<evidence type="ECO:0000313" key="13">
    <source>
        <dbReference type="Proteomes" id="UP000476176"/>
    </source>
</evidence>
<dbReference type="EMBL" id="QXGC01002146">
    <property type="protein sequence ID" value="KAE9190152.1"/>
    <property type="molecule type" value="Genomic_DNA"/>
</dbReference>
<name>A0A6A3U1A3_9STRA</name>
<proteinExistence type="predicted"/>
<feature type="compositionally biased region" description="Polar residues" evidence="1">
    <location>
        <begin position="28"/>
        <end position="52"/>
    </location>
</feature>
<evidence type="ECO:0000313" key="12">
    <source>
        <dbReference type="Proteomes" id="UP000460718"/>
    </source>
</evidence>
<evidence type="ECO:0000313" key="6">
    <source>
        <dbReference type="EMBL" id="KAE9208167.1"/>
    </source>
</evidence>
<gene>
    <name evidence="7" type="ORF">PF002_g13779</name>
    <name evidence="5" type="ORF">PF004_g21987</name>
    <name evidence="6" type="ORF">PF005_g12318</name>
    <name evidence="4" type="ORF">PF006_g11402</name>
    <name evidence="8" type="ORF">PF008_g22819</name>
    <name evidence="3" type="ORF">PF010_g11385</name>
    <name evidence="2" type="ORF">PF011_g11170</name>
</gene>
<evidence type="ECO:0000313" key="7">
    <source>
        <dbReference type="EMBL" id="KAE9227622.1"/>
    </source>
</evidence>
<dbReference type="EMBL" id="QXGD01000711">
    <property type="protein sequence ID" value="KAE9227622.1"/>
    <property type="molecule type" value="Genomic_DNA"/>
</dbReference>
<evidence type="ECO:0000313" key="14">
    <source>
        <dbReference type="Proteomes" id="UP000486351"/>
    </source>
</evidence>
<evidence type="ECO:0000313" key="2">
    <source>
        <dbReference type="EMBL" id="KAE9007331.1"/>
    </source>
</evidence>
<dbReference type="Proteomes" id="UP000460718">
    <property type="component" value="Unassembled WGS sequence"/>
</dbReference>
<dbReference type="Proteomes" id="UP000488956">
    <property type="component" value="Unassembled WGS sequence"/>
</dbReference>
<dbReference type="Proteomes" id="UP000476176">
    <property type="component" value="Unassembled WGS sequence"/>
</dbReference>
<dbReference type="Proteomes" id="UP000440367">
    <property type="component" value="Unassembled WGS sequence"/>
</dbReference>
<dbReference type="Proteomes" id="UP000440732">
    <property type="component" value="Unassembled WGS sequence"/>
</dbReference>
<comment type="caution">
    <text evidence="4">The sequence shown here is derived from an EMBL/GenBank/DDBJ whole genome shotgun (WGS) entry which is preliminary data.</text>
</comment>
<feature type="compositionally biased region" description="Basic and acidic residues" evidence="1">
    <location>
        <begin position="56"/>
        <end position="71"/>
    </location>
</feature>
<evidence type="ECO:0000313" key="5">
    <source>
        <dbReference type="EMBL" id="KAE9190152.1"/>
    </source>
</evidence>
<evidence type="ECO:0000313" key="11">
    <source>
        <dbReference type="Proteomes" id="UP000440732"/>
    </source>
</evidence>
<dbReference type="EMBL" id="QXFX01000602">
    <property type="protein sequence ID" value="KAE9109866.1"/>
    <property type="molecule type" value="Genomic_DNA"/>
</dbReference>
<evidence type="ECO:0000313" key="3">
    <source>
        <dbReference type="EMBL" id="KAE9109866.1"/>
    </source>
</evidence>
<evidence type="ECO:0000313" key="10">
    <source>
        <dbReference type="Proteomes" id="UP000440367"/>
    </source>
</evidence>
<organism evidence="4 11">
    <name type="scientific">Phytophthora fragariae</name>
    <dbReference type="NCBI Taxonomy" id="53985"/>
    <lineage>
        <taxon>Eukaryota</taxon>
        <taxon>Sar</taxon>
        <taxon>Stramenopiles</taxon>
        <taxon>Oomycota</taxon>
        <taxon>Peronosporomycetes</taxon>
        <taxon>Peronosporales</taxon>
        <taxon>Peronosporaceae</taxon>
        <taxon>Phytophthora</taxon>
    </lineage>
</organism>
<dbReference type="EMBL" id="QXGB01000648">
    <property type="protein sequence ID" value="KAE9208167.1"/>
    <property type="molecule type" value="Genomic_DNA"/>
</dbReference>
<evidence type="ECO:0000313" key="4">
    <source>
        <dbReference type="EMBL" id="KAE9143594.1"/>
    </source>
</evidence>